<evidence type="ECO:0000313" key="3">
    <source>
        <dbReference type="EMBL" id="OCH89678.1"/>
    </source>
</evidence>
<evidence type="ECO:0000259" key="2">
    <source>
        <dbReference type="PROSITE" id="PS00028"/>
    </source>
</evidence>
<name>A0A8E2ASQ3_9APHY</name>
<reference evidence="3 4" key="1">
    <citation type="submission" date="2016-07" db="EMBL/GenBank/DDBJ databases">
        <title>Draft genome of the white-rot fungus Obba rivulosa 3A-2.</title>
        <authorList>
            <consortium name="DOE Joint Genome Institute"/>
            <person name="Miettinen O."/>
            <person name="Riley R."/>
            <person name="Acob R."/>
            <person name="Barry K."/>
            <person name="Cullen D."/>
            <person name="De Vries R."/>
            <person name="Hainaut M."/>
            <person name="Hatakka A."/>
            <person name="Henrissat B."/>
            <person name="Hilden K."/>
            <person name="Kuo R."/>
            <person name="Labutti K."/>
            <person name="Lipzen A."/>
            <person name="Makela M.R."/>
            <person name="Sandor L."/>
            <person name="Spatafora J.W."/>
            <person name="Grigoriev I.V."/>
            <person name="Hibbett D.S."/>
        </authorList>
    </citation>
    <scope>NUCLEOTIDE SEQUENCE [LARGE SCALE GENOMIC DNA]</scope>
    <source>
        <strain evidence="3 4">3A-2</strain>
    </source>
</reference>
<feature type="domain" description="C2H2-type" evidence="2">
    <location>
        <begin position="184"/>
        <end position="206"/>
    </location>
</feature>
<keyword evidence="4" id="KW-1185">Reference proteome</keyword>
<feature type="compositionally biased region" description="Polar residues" evidence="1">
    <location>
        <begin position="127"/>
        <end position="145"/>
    </location>
</feature>
<evidence type="ECO:0000256" key="1">
    <source>
        <dbReference type="SAM" id="MobiDB-lite"/>
    </source>
</evidence>
<dbReference type="PROSITE" id="PS00028">
    <property type="entry name" value="ZINC_FINGER_C2H2_1"/>
    <property type="match status" value="1"/>
</dbReference>
<organism evidence="3 4">
    <name type="scientific">Obba rivulosa</name>
    <dbReference type="NCBI Taxonomy" id="1052685"/>
    <lineage>
        <taxon>Eukaryota</taxon>
        <taxon>Fungi</taxon>
        <taxon>Dikarya</taxon>
        <taxon>Basidiomycota</taxon>
        <taxon>Agaricomycotina</taxon>
        <taxon>Agaricomycetes</taxon>
        <taxon>Polyporales</taxon>
        <taxon>Gelatoporiaceae</taxon>
        <taxon>Obba</taxon>
    </lineage>
</organism>
<feature type="region of interest" description="Disordered" evidence="1">
    <location>
        <begin position="80"/>
        <end position="100"/>
    </location>
</feature>
<protein>
    <recommendedName>
        <fullName evidence="2">C2H2-type domain-containing protein</fullName>
    </recommendedName>
</protein>
<dbReference type="AlphaFoldDB" id="A0A8E2ASQ3"/>
<sequence length="272" mass="31230">MNSQGSLLRTATQEFIQLALVHPPLPQPRRSTRRKATQRNRNYSVYFPTSDKSPTWRTTAYAHDDITSWAYRGSSTRVRVSHPMSMRPRPRPQATHGGPTPAQEIVARYREAQMDTERGARGRRTSHTSSVHNGRTGYCGSSTSELPGPRVRVRFSQADALEDARREAYGMMLRGGRGNCDIPCQRPGCGNILRDMQALAAHLHIHNLEGRYHNLYSNHASVSRWPSRLNHRRSQHIERYPSADMLTRKTRRKRVWDKLARWCCVCAHHIED</sequence>
<dbReference type="InterPro" id="IPR013087">
    <property type="entry name" value="Znf_C2H2_type"/>
</dbReference>
<accession>A0A8E2ASQ3</accession>
<dbReference type="EMBL" id="KV722421">
    <property type="protein sequence ID" value="OCH89678.1"/>
    <property type="molecule type" value="Genomic_DNA"/>
</dbReference>
<gene>
    <name evidence="3" type="ORF">OBBRIDRAFT_794008</name>
</gene>
<evidence type="ECO:0000313" key="4">
    <source>
        <dbReference type="Proteomes" id="UP000250043"/>
    </source>
</evidence>
<dbReference type="Proteomes" id="UP000250043">
    <property type="component" value="Unassembled WGS sequence"/>
</dbReference>
<proteinExistence type="predicted"/>
<feature type="region of interest" description="Disordered" evidence="1">
    <location>
        <begin position="112"/>
        <end position="148"/>
    </location>
</feature>
<dbReference type="OrthoDB" id="3258262at2759"/>